<sequence>MARVLGQSCQMVNGSPGFVRLESYKSWCDPEDPRRWLASTTREDPGATQEYRMNSTITKGFLEDLPACAAKCVTTALEATSCTVTDQTFSRVYLNWVSVSQTVRHVQVLGLTDIASTNMTRAVCGIPEDNEADLTPALAGSLGMLALIMVILRWSQRIFVKKSLGWDDGLILMALLLLLAEVFYMPSEAFTQLSFLAFYLRIFPPSKYRYFAYALGAISICFGISNTFIMIFQCTPVSYFWTNWTGETTGSCIDISSYSWYRAAMQIAMDLSIIGLPLWPLSKLSLSKRKRTLVLLMFCTGFLITIVSCLRLQSLVKFSKSSNFSMDNNPAIHWSVVECDVAIICACMPCLPSLLKPIFPACFGTTKQYPSDENDTPPAIRMNRVKKEEFSILHTTASEDALVHGR</sequence>
<proteinExistence type="inferred from homology"/>
<dbReference type="STRING" id="341663.Q0CET8"/>
<evidence type="ECO:0000256" key="2">
    <source>
        <dbReference type="ARBA" id="ARBA00022692"/>
    </source>
</evidence>
<feature type="transmembrane region" description="Helical" evidence="6">
    <location>
        <begin position="211"/>
        <end position="232"/>
    </location>
</feature>
<dbReference type="InterPro" id="IPR052337">
    <property type="entry name" value="SAT4-like"/>
</dbReference>
<comment type="similarity">
    <text evidence="5">Belongs to the SAT4 family.</text>
</comment>
<feature type="transmembrane region" description="Helical" evidence="6">
    <location>
        <begin position="263"/>
        <end position="281"/>
    </location>
</feature>
<feature type="transmembrane region" description="Helical" evidence="6">
    <location>
        <begin position="293"/>
        <end position="313"/>
    </location>
</feature>
<organism evidence="8 9">
    <name type="scientific">Aspergillus terreus (strain NIH 2624 / FGSC A1156)</name>
    <dbReference type="NCBI Taxonomy" id="341663"/>
    <lineage>
        <taxon>Eukaryota</taxon>
        <taxon>Fungi</taxon>
        <taxon>Dikarya</taxon>
        <taxon>Ascomycota</taxon>
        <taxon>Pezizomycotina</taxon>
        <taxon>Eurotiomycetes</taxon>
        <taxon>Eurotiomycetidae</taxon>
        <taxon>Eurotiales</taxon>
        <taxon>Aspergillaceae</taxon>
        <taxon>Aspergillus</taxon>
        <taxon>Aspergillus subgen. Circumdati</taxon>
    </lineage>
</organism>
<protein>
    <recommendedName>
        <fullName evidence="7">Rhodopsin domain-containing protein</fullName>
    </recommendedName>
</protein>
<dbReference type="OrthoDB" id="2496787at2759"/>
<feature type="transmembrane region" description="Helical" evidence="6">
    <location>
        <begin position="164"/>
        <end position="183"/>
    </location>
</feature>
<comment type="subcellular location">
    <subcellularLocation>
        <location evidence="1">Membrane</location>
        <topology evidence="1">Multi-pass membrane protein</topology>
    </subcellularLocation>
</comment>
<evidence type="ECO:0000256" key="6">
    <source>
        <dbReference type="SAM" id="Phobius"/>
    </source>
</evidence>
<dbReference type="Pfam" id="PF20684">
    <property type="entry name" value="Fung_rhodopsin"/>
    <property type="match status" value="1"/>
</dbReference>
<dbReference type="GO" id="GO:0016020">
    <property type="term" value="C:membrane"/>
    <property type="evidence" value="ECO:0007669"/>
    <property type="project" value="UniProtKB-SubCell"/>
</dbReference>
<evidence type="ECO:0000256" key="1">
    <source>
        <dbReference type="ARBA" id="ARBA00004141"/>
    </source>
</evidence>
<keyword evidence="2 6" id="KW-0812">Transmembrane</keyword>
<dbReference type="GeneID" id="4322512"/>
<dbReference type="EMBL" id="CH476604">
    <property type="protein sequence ID" value="EAU32058.1"/>
    <property type="molecule type" value="Genomic_DNA"/>
</dbReference>
<dbReference type="PANTHER" id="PTHR33048:SF143">
    <property type="entry name" value="EXTRACELLULAR MEMBRANE PROTEIN CFEM DOMAIN-CONTAINING PROTEIN-RELATED"/>
    <property type="match status" value="1"/>
</dbReference>
<name>Q0CET8_ASPTN</name>
<dbReference type="VEuPathDB" id="FungiDB:ATEG_07796"/>
<dbReference type="RefSeq" id="XP_001216417.1">
    <property type="nucleotide sequence ID" value="XM_001216417.1"/>
</dbReference>
<dbReference type="OMA" id="NITAIMC"/>
<keyword evidence="4 6" id="KW-0472">Membrane</keyword>
<dbReference type="Proteomes" id="UP000007963">
    <property type="component" value="Unassembled WGS sequence"/>
</dbReference>
<accession>Q0CET8</accession>
<dbReference type="PANTHER" id="PTHR33048">
    <property type="entry name" value="PTH11-LIKE INTEGRAL MEMBRANE PROTEIN (AFU_ORTHOLOGUE AFUA_5G11245)"/>
    <property type="match status" value="1"/>
</dbReference>
<keyword evidence="3 6" id="KW-1133">Transmembrane helix</keyword>
<evidence type="ECO:0000313" key="9">
    <source>
        <dbReference type="Proteomes" id="UP000007963"/>
    </source>
</evidence>
<evidence type="ECO:0000313" key="8">
    <source>
        <dbReference type="EMBL" id="EAU32058.1"/>
    </source>
</evidence>
<dbReference type="AlphaFoldDB" id="Q0CET8"/>
<evidence type="ECO:0000256" key="5">
    <source>
        <dbReference type="ARBA" id="ARBA00038359"/>
    </source>
</evidence>
<dbReference type="InterPro" id="IPR049326">
    <property type="entry name" value="Rhodopsin_dom_fungi"/>
</dbReference>
<feature type="transmembrane region" description="Helical" evidence="6">
    <location>
        <begin position="134"/>
        <end position="152"/>
    </location>
</feature>
<evidence type="ECO:0000256" key="3">
    <source>
        <dbReference type="ARBA" id="ARBA00022989"/>
    </source>
</evidence>
<feature type="domain" description="Rhodopsin" evidence="7">
    <location>
        <begin position="178"/>
        <end position="356"/>
    </location>
</feature>
<evidence type="ECO:0000259" key="7">
    <source>
        <dbReference type="Pfam" id="PF20684"/>
    </source>
</evidence>
<gene>
    <name evidence="8" type="ORF">ATEG_07796</name>
</gene>
<evidence type="ECO:0000256" key="4">
    <source>
        <dbReference type="ARBA" id="ARBA00023136"/>
    </source>
</evidence>
<dbReference type="HOGENOM" id="CLU_028200_6_3_1"/>
<reference evidence="9" key="1">
    <citation type="submission" date="2005-09" db="EMBL/GenBank/DDBJ databases">
        <title>Annotation of the Aspergillus terreus NIH2624 genome.</title>
        <authorList>
            <person name="Birren B.W."/>
            <person name="Lander E.S."/>
            <person name="Galagan J.E."/>
            <person name="Nusbaum C."/>
            <person name="Devon K."/>
            <person name="Henn M."/>
            <person name="Ma L.-J."/>
            <person name="Jaffe D.B."/>
            <person name="Butler J."/>
            <person name="Alvarez P."/>
            <person name="Gnerre S."/>
            <person name="Grabherr M."/>
            <person name="Kleber M."/>
            <person name="Mauceli E.W."/>
            <person name="Brockman W."/>
            <person name="Rounsley S."/>
            <person name="Young S.K."/>
            <person name="LaButti K."/>
            <person name="Pushparaj V."/>
            <person name="DeCaprio D."/>
            <person name="Crawford M."/>
            <person name="Koehrsen M."/>
            <person name="Engels R."/>
            <person name="Montgomery P."/>
            <person name="Pearson M."/>
            <person name="Howarth C."/>
            <person name="Larson L."/>
            <person name="Luoma S."/>
            <person name="White J."/>
            <person name="Alvarado L."/>
            <person name="Kodira C.D."/>
            <person name="Zeng Q."/>
            <person name="Oleary S."/>
            <person name="Yandava C."/>
            <person name="Denning D.W."/>
            <person name="Nierman W.C."/>
            <person name="Milne T."/>
            <person name="Madden K."/>
        </authorList>
    </citation>
    <scope>NUCLEOTIDE SEQUENCE [LARGE SCALE GENOMIC DNA]</scope>
    <source>
        <strain evidence="9">NIH 2624 / FGSC A1156</strain>
    </source>
</reference>